<proteinExistence type="predicted"/>
<dbReference type="AlphaFoldDB" id="A0A6J4NYR5"/>
<evidence type="ECO:0000313" key="1">
    <source>
        <dbReference type="EMBL" id="CAA9396181.1"/>
    </source>
</evidence>
<dbReference type="EMBL" id="CADCUV010000042">
    <property type="protein sequence ID" value="CAA9396181.1"/>
    <property type="molecule type" value="Genomic_DNA"/>
</dbReference>
<feature type="non-terminal residue" evidence="1">
    <location>
        <position position="54"/>
    </location>
</feature>
<feature type="non-terminal residue" evidence="1">
    <location>
        <position position="1"/>
    </location>
</feature>
<gene>
    <name evidence="1" type="ORF">AVDCRST_MAG22-892</name>
</gene>
<sequence>CASPFRPARLASRSLFHQETAWRSGKGNVSPERPIFGTPTPEVRRIILPRTRVN</sequence>
<accession>A0A6J4NYR5</accession>
<organism evidence="1">
    <name type="scientific">uncultured Rubrobacteraceae bacterium</name>
    <dbReference type="NCBI Taxonomy" id="349277"/>
    <lineage>
        <taxon>Bacteria</taxon>
        <taxon>Bacillati</taxon>
        <taxon>Actinomycetota</taxon>
        <taxon>Rubrobacteria</taxon>
        <taxon>Rubrobacterales</taxon>
        <taxon>Rubrobacteraceae</taxon>
        <taxon>environmental samples</taxon>
    </lineage>
</organism>
<reference evidence="1" key="1">
    <citation type="submission" date="2020-02" db="EMBL/GenBank/DDBJ databases">
        <authorList>
            <person name="Meier V. D."/>
        </authorList>
    </citation>
    <scope>NUCLEOTIDE SEQUENCE</scope>
    <source>
        <strain evidence="1">AVDCRST_MAG22</strain>
    </source>
</reference>
<name>A0A6J4NYR5_9ACTN</name>
<protein>
    <submittedName>
        <fullName evidence="1">Uncharacterized protein</fullName>
    </submittedName>
</protein>